<protein>
    <submittedName>
        <fullName evidence="3">RING/U-box</fullName>
    </submittedName>
</protein>
<dbReference type="SUPFAM" id="SSF57850">
    <property type="entry name" value="RING/U-box"/>
    <property type="match status" value="1"/>
</dbReference>
<dbReference type="RefSeq" id="XP_008079676.1">
    <property type="nucleotide sequence ID" value="XM_008081485.1"/>
</dbReference>
<keyword evidence="1" id="KW-0862">Zinc</keyword>
<name>S3D7E5_GLAL2</name>
<dbReference type="Gene3D" id="3.30.40.10">
    <property type="entry name" value="Zinc/RING finger domain, C3HC4 (zinc finger)"/>
    <property type="match status" value="1"/>
</dbReference>
<proteinExistence type="predicted"/>
<gene>
    <name evidence="3" type="ORF">GLAREA_06071</name>
</gene>
<dbReference type="AlphaFoldDB" id="S3D7E5"/>
<dbReference type="InterPro" id="IPR013083">
    <property type="entry name" value="Znf_RING/FYVE/PHD"/>
</dbReference>
<dbReference type="PROSITE" id="PS50089">
    <property type="entry name" value="ZF_RING_2"/>
    <property type="match status" value="1"/>
</dbReference>
<dbReference type="GeneID" id="19465125"/>
<evidence type="ECO:0000259" key="2">
    <source>
        <dbReference type="PROSITE" id="PS50089"/>
    </source>
</evidence>
<reference evidence="3 4" key="1">
    <citation type="journal article" date="2013" name="BMC Genomics">
        <title>Genomics-driven discovery of the pneumocandin biosynthetic gene cluster in the fungus Glarea lozoyensis.</title>
        <authorList>
            <person name="Chen L."/>
            <person name="Yue Q."/>
            <person name="Zhang X."/>
            <person name="Xiang M."/>
            <person name="Wang C."/>
            <person name="Li S."/>
            <person name="Che Y."/>
            <person name="Ortiz-Lopez F.J."/>
            <person name="Bills G.F."/>
            <person name="Liu X."/>
            <person name="An Z."/>
        </authorList>
    </citation>
    <scope>NUCLEOTIDE SEQUENCE [LARGE SCALE GENOMIC DNA]</scope>
    <source>
        <strain evidence="4">ATCC 20868 / MF5171</strain>
    </source>
</reference>
<evidence type="ECO:0000313" key="4">
    <source>
        <dbReference type="Proteomes" id="UP000016922"/>
    </source>
</evidence>
<keyword evidence="1" id="KW-0863">Zinc-finger</keyword>
<dbReference type="SMART" id="SM00184">
    <property type="entry name" value="RING"/>
    <property type="match status" value="1"/>
</dbReference>
<accession>S3D7E5</accession>
<dbReference type="GO" id="GO:0008270">
    <property type="term" value="F:zinc ion binding"/>
    <property type="evidence" value="ECO:0007669"/>
    <property type="project" value="UniProtKB-KW"/>
</dbReference>
<evidence type="ECO:0000313" key="3">
    <source>
        <dbReference type="EMBL" id="EPE33059.1"/>
    </source>
</evidence>
<dbReference type="KEGG" id="glz:GLAREA_06071"/>
<dbReference type="HOGENOM" id="CLU_690883_0_0_1"/>
<keyword evidence="1" id="KW-0479">Metal-binding</keyword>
<evidence type="ECO:0000256" key="1">
    <source>
        <dbReference type="PROSITE-ProRule" id="PRU00175"/>
    </source>
</evidence>
<sequence length="399" mass="44776">MSLTSEANGLELDGTTRSDIHSQVEIYEPLMPGREHPGPFNEQLICAICLEPCSQERPMWLMEKCSHELCKHCFSVLILYQHTDDRSSKITGKCPLCREHVDLRLRWSLPPPSKFTVSYNLLGGRYSPKSSLDRCLVGINQDGQGVMVENSSVVEIRQLGDFTETSWKRTMGLTVTSCPTCIESHSLNCTKSQAMCESTRISQVLDSLAAVWERDWISGRLYSTVSFCATKEAQPEAGYEPRMFETLVQKCIHRRRGDTHDPSRQCCNSPSGSTSYEFITWTTKVRERCFSSTLLPTLPLPCDQPEDRKTVYKALVGIQKVLAMNVPEVPGEDLASFLKFKGVRPATTRLALNLQEQFDDVFREVAHETGGVIATIKSYLGVQPPVLDEDLCPLDPLSD</sequence>
<feature type="domain" description="RING-type" evidence="2">
    <location>
        <begin position="46"/>
        <end position="98"/>
    </location>
</feature>
<dbReference type="EMBL" id="KE145358">
    <property type="protein sequence ID" value="EPE33059.1"/>
    <property type="molecule type" value="Genomic_DNA"/>
</dbReference>
<dbReference type="InterPro" id="IPR001841">
    <property type="entry name" value="Znf_RING"/>
</dbReference>
<dbReference type="Proteomes" id="UP000016922">
    <property type="component" value="Unassembled WGS sequence"/>
</dbReference>
<keyword evidence="4" id="KW-1185">Reference proteome</keyword>
<organism evidence="3 4">
    <name type="scientific">Glarea lozoyensis (strain ATCC 20868 / MF5171)</name>
    <dbReference type="NCBI Taxonomy" id="1116229"/>
    <lineage>
        <taxon>Eukaryota</taxon>
        <taxon>Fungi</taxon>
        <taxon>Dikarya</taxon>
        <taxon>Ascomycota</taxon>
        <taxon>Pezizomycotina</taxon>
        <taxon>Leotiomycetes</taxon>
        <taxon>Helotiales</taxon>
        <taxon>Helotiaceae</taxon>
        <taxon>Glarea</taxon>
    </lineage>
</organism>